<gene>
    <name evidence="5" type="ORF">CLM73_23420</name>
</gene>
<feature type="chain" id="PRO_5015608970" evidence="3">
    <location>
        <begin position="31"/>
        <end position="925"/>
    </location>
</feature>
<evidence type="ECO:0000313" key="5">
    <source>
        <dbReference type="EMBL" id="AVJ29804.1"/>
    </source>
</evidence>
<dbReference type="InterPro" id="IPR043990">
    <property type="entry name" value="AC_1"/>
</dbReference>
<keyword evidence="6" id="KW-1185">Reference proteome</keyword>
<dbReference type="RefSeq" id="WP_105240469.1">
    <property type="nucleotide sequence ID" value="NZ_CP023270.1"/>
</dbReference>
<feature type="compositionally biased region" description="Pro residues" evidence="2">
    <location>
        <begin position="579"/>
        <end position="597"/>
    </location>
</feature>
<dbReference type="NCBIfam" id="TIGR01414">
    <property type="entry name" value="autotrans_barl"/>
    <property type="match status" value="1"/>
</dbReference>
<dbReference type="PANTHER" id="PTHR35037:SF3">
    <property type="entry name" value="C-TERMINAL REGION OF AIDA-LIKE PROTEIN"/>
    <property type="match status" value="1"/>
</dbReference>
<dbReference type="GO" id="GO:0019867">
    <property type="term" value="C:outer membrane"/>
    <property type="evidence" value="ECO:0007669"/>
    <property type="project" value="InterPro"/>
</dbReference>
<evidence type="ECO:0000313" key="6">
    <source>
        <dbReference type="Proteomes" id="UP000239477"/>
    </source>
</evidence>
<dbReference type="NCBIfam" id="TIGR02601">
    <property type="entry name" value="autotrns_rpt"/>
    <property type="match status" value="1"/>
</dbReference>
<feature type="region of interest" description="Disordered" evidence="2">
    <location>
        <begin position="573"/>
        <end position="606"/>
    </location>
</feature>
<feature type="domain" description="Autotransporter" evidence="4">
    <location>
        <begin position="647"/>
        <end position="925"/>
    </location>
</feature>
<dbReference type="Proteomes" id="UP000239477">
    <property type="component" value="Chromosome"/>
</dbReference>
<dbReference type="NCBIfam" id="TIGR04393">
    <property type="entry name" value="rpt_T5SS_PEPC"/>
    <property type="match status" value="3"/>
</dbReference>
<dbReference type="SMART" id="SM00869">
    <property type="entry name" value="Autotransporter"/>
    <property type="match status" value="1"/>
</dbReference>
<dbReference type="InterPro" id="IPR013425">
    <property type="entry name" value="Autotrns_rpt"/>
</dbReference>
<dbReference type="Gene3D" id="2.160.20.20">
    <property type="match status" value="1"/>
</dbReference>
<dbReference type="InterPro" id="IPR051551">
    <property type="entry name" value="Autotransporter_adhesion"/>
</dbReference>
<dbReference type="CDD" id="cd01344">
    <property type="entry name" value="PL2_Passenger_AT"/>
    <property type="match status" value="1"/>
</dbReference>
<keyword evidence="1 3" id="KW-0732">Signal</keyword>
<evidence type="ECO:0000256" key="1">
    <source>
        <dbReference type="ARBA" id="ARBA00022729"/>
    </source>
</evidence>
<dbReference type="InterPro" id="IPR030895">
    <property type="entry name" value="T5SS_PEPC_rpt"/>
</dbReference>
<dbReference type="PROSITE" id="PS51208">
    <property type="entry name" value="AUTOTRANSPORTER"/>
    <property type="match status" value="1"/>
</dbReference>
<dbReference type="Pfam" id="PF03797">
    <property type="entry name" value="Autotransporter"/>
    <property type="match status" value="1"/>
</dbReference>
<dbReference type="AlphaFoldDB" id="A0A2S0ICU7"/>
<dbReference type="Pfam" id="PF18883">
    <property type="entry name" value="AC_1"/>
    <property type="match status" value="1"/>
</dbReference>
<reference evidence="5 6" key="1">
    <citation type="submission" date="2017-09" db="EMBL/GenBank/DDBJ databases">
        <title>Genomic, metabolic, and phenotypic characteristics of bacterial isolates from the natural microbiome of the model nematode Caenorhabditis elegans.</title>
        <authorList>
            <person name="Zimmermann J."/>
            <person name="Obeng N."/>
            <person name="Yang W."/>
            <person name="Obeng O."/>
            <person name="Kissoyan K."/>
            <person name="Pees B."/>
            <person name="Dirksen P."/>
            <person name="Hoppner M."/>
            <person name="Franke A."/>
            <person name="Rosenstiel P."/>
            <person name="Leippe M."/>
            <person name="Dierking K."/>
            <person name="Kaleta C."/>
            <person name="Schulenburg H."/>
        </authorList>
    </citation>
    <scope>NUCLEOTIDE SEQUENCE [LARGE SCALE GENOMIC DNA]</scope>
    <source>
        <strain evidence="5 6">MYb73</strain>
    </source>
</reference>
<dbReference type="SUPFAM" id="SSF103515">
    <property type="entry name" value="Autotransporter"/>
    <property type="match status" value="1"/>
</dbReference>
<dbReference type="EMBL" id="CP023270">
    <property type="protein sequence ID" value="AVJ29804.1"/>
    <property type="molecule type" value="Genomic_DNA"/>
</dbReference>
<feature type="signal peptide" evidence="3">
    <location>
        <begin position="1"/>
        <end position="30"/>
    </location>
</feature>
<dbReference type="PANTHER" id="PTHR35037">
    <property type="entry name" value="C-TERMINAL REGION OF AIDA-LIKE PROTEIN"/>
    <property type="match status" value="1"/>
</dbReference>
<dbReference type="InterPro" id="IPR006315">
    <property type="entry name" value="OM_autotransptr_brl_dom"/>
</dbReference>
<dbReference type="Pfam" id="PF12951">
    <property type="entry name" value="PATR"/>
    <property type="match status" value="1"/>
</dbReference>
<protein>
    <submittedName>
        <fullName evidence="5">Autotransporter outer membrane beta-barrel domain-containing protein</fullName>
    </submittedName>
</protein>
<sequence>MARGDIRFPPYAGTLAGLLCTLSCMTPVRAQGVTSSGDVWPSPAQSPNWLVGGDLVVGDAAAGSLSIDDGGQVSNDWAYIGNGPGAVGTLTVSGKDGAGNASTWTSTGQASIGVQSGSTGIMQILNGGAAASEWAVIGSEAGSLGTVTVSDAGSAWTISTPYAFLVGASGDGTLIVQNGAAVHSGQALIGQSSGSNGAVLVTGRGSVWDPFNNIYVGFEGSGALNVGDGASVSTEASARPGGAATLYIGYRAGSDGTVTVSSTTADTATIRVTDRVEVGNGGTGTLNIDKGGLVRAGSDTWIAIENSATGTLNLRGDATGRGVLETGSVIKGDGDVDLTVDGGILRSTRDTADFLVGFSTQAVGSEGAWFDTGTYDVRVNSAFSGTSSFNKLGAGILTLTADSSAFSGISRVQAGTLQVDGALGGPMQVDAGARLTGIGRVGATVNRGTIAPGPRSGFGTLTIAGDYAAAGGSLAIRTRLGDDNSPTDRLVITGATSGATPVQVTNAGGSGAATQRGIQIVQVNDLSAGQFQLSNPDYVIGGQPAIVAGAYGYVLQKEPSDGSWYLRSSLKDVTVPGPGTDPTPEVPTPGVPAPEMPAPGGGSASPDDPMLYQPGVPVYEAYANTLLLLSQPSTLRQRVGNRQYDPADSGHDGAWVRLEGAGGQFKPSTSTTLARQTIDGWKAQFGIDRDLYAGQGDSRLVAGLAMHYGSASTRASSPFGNGSIGTTSYGLATTLTWYGKDGAYVDAQAQANLFDSDLRSRLAGKLEDGQKAQGYVFSVEGGKAFALDDGFALVPQAQLSYVTARFGSFDDTFGARIDNNRTSSLMGRIGLALDYKQSWQDARGRQQQSTYYGIVNVKHEFLDGSRIHVADVPVDSRMRRTWTGIGLGVNHRHDERYHFYGEVAADTDFAGSYALSATAGIRIAF</sequence>
<proteinExistence type="predicted"/>
<organism evidence="5 6">
    <name type="scientific">Achromobacter spanius</name>
    <dbReference type="NCBI Taxonomy" id="217203"/>
    <lineage>
        <taxon>Bacteria</taxon>
        <taxon>Pseudomonadati</taxon>
        <taxon>Pseudomonadota</taxon>
        <taxon>Betaproteobacteria</taxon>
        <taxon>Burkholderiales</taxon>
        <taxon>Alcaligenaceae</taxon>
        <taxon>Achromobacter</taxon>
    </lineage>
</organism>
<dbReference type="OrthoDB" id="8613300at2"/>
<evidence type="ECO:0000256" key="3">
    <source>
        <dbReference type="SAM" id="SignalP"/>
    </source>
</evidence>
<dbReference type="Gene3D" id="2.40.128.130">
    <property type="entry name" value="Autotransporter beta-domain"/>
    <property type="match status" value="1"/>
</dbReference>
<dbReference type="InterPro" id="IPR005546">
    <property type="entry name" value="Autotransporte_beta"/>
</dbReference>
<accession>A0A2S0ICU7</accession>
<dbReference type="InterPro" id="IPR012332">
    <property type="entry name" value="Autotransporter_pectin_lyase_C"/>
</dbReference>
<dbReference type="InterPro" id="IPR011050">
    <property type="entry name" value="Pectin_lyase_fold/virulence"/>
</dbReference>
<dbReference type="SUPFAM" id="SSF51126">
    <property type="entry name" value="Pectin lyase-like"/>
    <property type="match status" value="1"/>
</dbReference>
<name>A0A2S0ICU7_9BURK</name>
<evidence type="ECO:0000256" key="2">
    <source>
        <dbReference type="SAM" id="MobiDB-lite"/>
    </source>
</evidence>
<dbReference type="InterPro" id="IPR036709">
    <property type="entry name" value="Autotransporte_beta_dom_sf"/>
</dbReference>
<evidence type="ECO:0000259" key="4">
    <source>
        <dbReference type="PROSITE" id="PS51208"/>
    </source>
</evidence>